<feature type="region of interest" description="Disordered" evidence="1">
    <location>
        <begin position="40"/>
        <end position="59"/>
    </location>
</feature>
<gene>
    <name evidence="2" type="ORF">GN958_ATG11261</name>
</gene>
<dbReference type="InterPro" id="IPR009548">
    <property type="entry name" value="Prkrip1"/>
</dbReference>
<sequence length="191" mass="21367">MWGGWVGTKTPLGTVSMGRYTSVQTFSDQDAQGAAVAYDATSSAATTSATSSDTKDGKLHVNRVENVSGSSAGAGSGDFHTYRASRRREMERVAAMEQRYKENKEQQEFEAKRKRNAEEFEAKMHKRAEKRRRRKERAKARDLDGEDEEKTTGKKEQVPETPGGVPEIPNDGSFLEKMLALQKEKEKSEEK</sequence>
<dbReference type="AlphaFoldDB" id="A0A8S9UFA1"/>
<comment type="caution">
    <text evidence="2">The sequence shown here is derived from an EMBL/GenBank/DDBJ whole genome shotgun (WGS) entry which is preliminary data.</text>
</comment>
<dbReference type="GO" id="GO:0003725">
    <property type="term" value="F:double-stranded RNA binding"/>
    <property type="evidence" value="ECO:0007669"/>
    <property type="project" value="InterPro"/>
</dbReference>
<evidence type="ECO:0000256" key="1">
    <source>
        <dbReference type="SAM" id="MobiDB-lite"/>
    </source>
</evidence>
<dbReference type="EMBL" id="JAACNO010001556">
    <property type="protein sequence ID" value="KAF4139360.1"/>
    <property type="molecule type" value="Genomic_DNA"/>
</dbReference>
<reference evidence="2" key="1">
    <citation type="submission" date="2020-03" db="EMBL/GenBank/DDBJ databases">
        <title>Hybrid Assembly of Korean Phytophthora infestans isolates.</title>
        <authorList>
            <person name="Prokchorchik M."/>
            <person name="Lee Y."/>
            <person name="Seo J."/>
            <person name="Cho J.-H."/>
            <person name="Park Y.-E."/>
            <person name="Jang D.-C."/>
            <person name="Im J.-S."/>
            <person name="Choi J.-G."/>
            <person name="Park H.-J."/>
            <person name="Lee G.-B."/>
            <person name="Lee Y.-G."/>
            <person name="Hong S.-Y."/>
            <person name="Cho K."/>
            <person name="Sohn K.H."/>
        </authorList>
    </citation>
    <scope>NUCLEOTIDE SEQUENCE</scope>
    <source>
        <strain evidence="2">KR_2_A2</strain>
    </source>
</reference>
<dbReference type="PANTHER" id="PTHR13507">
    <property type="entry name" value="PRKR-INTERACTING PROTEIN 1"/>
    <property type="match status" value="1"/>
</dbReference>
<evidence type="ECO:0000313" key="3">
    <source>
        <dbReference type="Proteomes" id="UP000704712"/>
    </source>
</evidence>
<protein>
    <submittedName>
        <fullName evidence="2">Uncharacterized protein</fullName>
    </submittedName>
</protein>
<dbReference type="Proteomes" id="UP000704712">
    <property type="component" value="Unassembled WGS sequence"/>
</dbReference>
<feature type="region of interest" description="Disordered" evidence="1">
    <location>
        <begin position="66"/>
        <end position="85"/>
    </location>
</feature>
<feature type="compositionally biased region" description="Basic and acidic residues" evidence="1">
    <location>
        <begin position="93"/>
        <end position="123"/>
    </location>
</feature>
<dbReference type="GO" id="GO:0004860">
    <property type="term" value="F:protein kinase inhibitor activity"/>
    <property type="evidence" value="ECO:0007669"/>
    <property type="project" value="TreeGrafter"/>
</dbReference>
<dbReference type="PANTHER" id="PTHR13507:SF0">
    <property type="entry name" value="PRKR-INTERACTING PROTEIN 1"/>
    <property type="match status" value="1"/>
</dbReference>
<feature type="compositionally biased region" description="Low complexity" evidence="1">
    <location>
        <begin position="40"/>
        <end position="52"/>
    </location>
</feature>
<evidence type="ECO:0000313" key="2">
    <source>
        <dbReference type="EMBL" id="KAF4139360.1"/>
    </source>
</evidence>
<organism evidence="2 3">
    <name type="scientific">Phytophthora infestans</name>
    <name type="common">Potato late blight agent</name>
    <name type="synonym">Botrytis infestans</name>
    <dbReference type="NCBI Taxonomy" id="4787"/>
    <lineage>
        <taxon>Eukaryota</taxon>
        <taxon>Sar</taxon>
        <taxon>Stramenopiles</taxon>
        <taxon>Oomycota</taxon>
        <taxon>Peronosporomycetes</taxon>
        <taxon>Peronosporales</taxon>
        <taxon>Peronosporaceae</taxon>
        <taxon>Phytophthora</taxon>
    </lineage>
</organism>
<feature type="region of interest" description="Disordered" evidence="1">
    <location>
        <begin position="93"/>
        <end position="191"/>
    </location>
</feature>
<feature type="compositionally biased region" description="Basic and acidic residues" evidence="1">
    <location>
        <begin position="182"/>
        <end position="191"/>
    </location>
</feature>
<proteinExistence type="predicted"/>
<dbReference type="Pfam" id="PF06658">
    <property type="entry name" value="DUF1168"/>
    <property type="match status" value="1"/>
</dbReference>
<accession>A0A8S9UFA1</accession>
<feature type="compositionally biased region" description="Basic residues" evidence="1">
    <location>
        <begin position="124"/>
        <end position="138"/>
    </location>
</feature>
<dbReference type="GO" id="GO:0019901">
    <property type="term" value="F:protein kinase binding"/>
    <property type="evidence" value="ECO:0007669"/>
    <property type="project" value="TreeGrafter"/>
</dbReference>
<dbReference type="GO" id="GO:0005730">
    <property type="term" value="C:nucleolus"/>
    <property type="evidence" value="ECO:0007669"/>
    <property type="project" value="TreeGrafter"/>
</dbReference>
<name>A0A8S9UFA1_PHYIN</name>